<evidence type="ECO:0000313" key="2">
    <source>
        <dbReference type="Proteomes" id="UP001225596"/>
    </source>
</evidence>
<protein>
    <submittedName>
        <fullName evidence="1">Uncharacterized protein</fullName>
    </submittedName>
</protein>
<organism evidence="1 2">
    <name type="scientific">Keguizhuia sedimenti</name>
    <dbReference type="NCBI Taxonomy" id="3064264"/>
    <lineage>
        <taxon>Bacteria</taxon>
        <taxon>Pseudomonadati</taxon>
        <taxon>Pseudomonadota</taxon>
        <taxon>Betaproteobacteria</taxon>
        <taxon>Burkholderiales</taxon>
        <taxon>Oxalobacteraceae</taxon>
        <taxon>Keguizhuia</taxon>
    </lineage>
</organism>
<keyword evidence="2" id="KW-1185">Reference proteome</keyword>
<gene>
    <name evidence="1" type="ORF">Q8A64_17485</name>
</gene>
<dbReference type="Proteomes" id="UP001225596">
    <property type="component" value="Unassembled WGS sequence"/>
</dbReference>
<proteinExistence type="predicted"/>
<dbReference type="RefSeq" id="WP_338438222.1">
    <property type="nucleotide sequence ID" value="NZ_JAUYVH010000018.1"/>
</dbReference>
<comment type="caution">
    <text evidence="1">The sequence shown here is derived from an EMBL/GenBank/DDBJ whole genome shotgun (WGS) entry which is preliminary data.</text>
</comment>
<reference evidence="1 2" key="1">
    <citation type="submission" date="2023-08" db="EMBL/GenBank/DDBJ databases">
        <title>Oxalobacteraceae gen .nov., isolated from river sludge outside the plant.</title>
        <authorList>
            <person name="Zhao S.Y."/>
        </authorList>
    </citation>
    <scope>NUCLEOTIDE SEQUENCE [LARGE SCALE GENOMIC DNA]</scope>
    <source>
        <strain evidence="1 2">R-40</strain>
    </source>
</reference>
<name>A0ABU1BTA7_9BURK</name>
<dbReference type="EMBL" id="JAUYVH010000018">
    <property type="protein sequence ID" value="MDQ9172207.1"/>
    <property type="molecule type" value="Genomic_DNA"/>
</dbReference>
<sequence>MLRIQPGTAYLTSFYPVENGKRPTVVKLSSINAPPGRTFPANTVVLPYGGKARKQLATRIAADARKNNQEIYQIEVGIDIDRLRVKVLTLSSLPTTALMNMKLLGKCIEATIIDYWCGYLEEEGKDVEWVIAHLGRDVQAYVAMRPDLLGRLSQEKEFQHLNMIVFSLIAEDEAVDVGMILHRHAITQFICKTDPSIPVVV</sequence>
<accession>A0ABU1BTA7</accession>
<evidence type="ECO:0000313" key="1">
    <source>
        <dbReference type="EMBL" id="MDQ9172207.1"/>
    </source>
</evidence>